<comment type="catalytic activity">
    <reaction evidence="10">
        <text>di-trans,octa-cis-undecaprenyl diphospho-N-acetyl-alpha-D-muramoyl-L-alanyl-D-glutamyl-meso-2,6-diaminopimeloyl-D-alanyl-D-alanine + UDP-N-acetyl-alpha-D-glucosamine = di-trans,octa-cis-undecaprenyl diphospho-[N-acetyl-alpha-D-glucosaminyl-(1-&gt;4)]-N-acetyl-alpha-D-muramoyl-L-alanyl-D-glutamyl-meso-2,6-diaminopimeloyl-D-alanyl-D-alanine + UDP + H(+)</text>
        <dbReference type="Rhea" id="RHEA:31227"/>
        <dbReference type="ChEBI" id="CHEBI:15378"/>
        <dbReference type="ChEBI" id="CHEBI:57705"/>
        <dbReference type="ChEBI" id="CHEBI:58223"/>
        <dbReference type="ChEBI" id="CHEBI:61387"/>
        <dbReference type="ChEBI" id="CHEBI:61388"/>
        <dbReference type="EC" id="2.4.1.227"/>
    </reaction>
</comment>
<evidence type="ECO:0000313" key="13">
    <source>
        <dbReference type="EMBL" id="NHO32201.1"/>
    </source>
</evidence>
<dbReference type="CDD" id="cd03785">
    <property type="entry name" value="GT28_MurG"/>
    <property type="match status" value="1"/>
</dbReference>
<proteinExistence type="inferred from homology"/>
<evidence type="ECO:0000256" key="8">
    <source>
        <dbReference type="ARBA" id="ARBA00023306"/>
    </source>
</evidence>
<comment type="pathway">
    <text evidence="10">Cell wall biogenesis; peptidoglycan biosynthesis.</text>
</comment>
<keyword evidence="6 10" id="KW-0573">Peptidoglycan synthesis</keyword>
<comment type="caution">
    <text evidence="10">Lacks conserved residue(s) required for the propagation of feature annotation.</text>
</comment>
<keyword evidence="14" id="KW-1185">Reference proteome</keyword>
<feature type="binding site" evidence="10">
    <location>
        <position position="140"/>
    </location>
    <ligand>
        <name>UDP-N-acetyl-alpha-D-glucosamine</name>
        <dbReference type="ChEBI" id="CHEBI:57705"/>
    </ligand>
</feature>
<evidence type="ECO:0000256" key="7">
    <source>
        <dbReference type="ARBA" id="ARBA00023136"/>
    </source>
</evidence>
<dbReference type="InterPro" id="IPR007235">
    <property type="entry name" value="Glyco_trans_28_C"/>
</dbReference>
<feature type="binding site" evidence="10">
    <location>
        <position position="181"/>
    </location>
    <ligand>
        <name>UDP-N-acetyl-alpha-D-glucosamine</name>
        <dbReference type="ChEBI" id="CHEBI:57705"/>
    </ligand>
</feature>
<dbReference type="Proteomes" id="UP000615326">
    <property type="component" value="Unassembled WGS sequence"/>
</dbReference>
<accession>A0ABX0KB03</accession>
<comment type="function">
    <text evidence="10">Cell wall formation. Catalyzes the transfer of a GlcNAc subunit on undecaprenyl-pyrophosphoryl-MurNAc-pentapeptide (lipid intermediate I) to form undecaprenyl-pyrophosphoryl-MurNAc-(pentapeptide)GlcNAc (lipid intermediate II).</text>
</comment>
<evidence type="ECO:0000256" key="5">
    <source>
        <dbReference type="ARBA" id="ARBA00022960"/>
    </source>
</evidence>
<comment type="subcellular location">
    <subcellularLocation>
        <location evidence="10">Cell membrane</location>
        <topology evidence="10">Peripheral membrane protein</topology>
        <orientation evidence="10">Cytoplasmic side</orientation>
    </subcellularLocation>
</comment>
<feature type="domain" description="Glycosyl transferase family 28 C-terminal" evidence="12">
    <location>
        <begin position="210"/>
        <end position="375"/>
    </location>
</feature>
<dbReference type="Pfam" id="PF04101">
    <property type="entry name" value="Glyco_tran_28_C"/>
    <property type="match status" value="1"/>
</dbReference>
<feature type="binding site" evidence="10">
    <location>
        <begin position="24"/>
        <end position="26"/>
    </location>
    <ligand>
        <name>UDP-N-acetyl-alpha-D-glucosamine</name>
        <dbReference type="ChEBI" id="CHEBI:57705"/>
    </ligand>
</feature>
<evidence type="ECO:0000256" key="9">
    <source>
        <dbReference type="ARBA" id="ARBA00023316"/>
    </source>
</evidence>
<dbReference type="HAMAP" id="MF_00033">
    <property type="entry name" value="MurG"/>
    <property type="match status" value="1"/>
</dbReference>
<dbReference type="PANTHER" id="PTHR21015">
    <property type="entry name" value="UDP-N-ACETYLGLUCOSAMINE--N-ACETYLMURAMYL-(PENTAPEPTIDE) PYROPHOSPHORYL-UNDECAPRENOL N-ACETYLGLUCOSAMINE TRANSFERASE 1"/>
    <property type="match status" value="1"/>
</dbReference>
<dbReference type="EC" id="2.4.1.227" evidence="10"/>
<keyword evidence="1 10" id="KW-1003">Cell membrane</keyword>
<name>A0ABX0KB03_9PROT</name>
<dbReference type="InterPro" id="IPR006009">
    <property type="entry name" value="GlcNAc_MurG"/>
</dbReference>
<dbReference type="NCBIfam" id="TIGR01133">
    <property type="entry name" value="murG"/>
    <property type="match status" value="1"/>
</dbReference>
<dbReference type="PANTHER" id="PTHR21015:SF22">
    <property type="entry name" value="GLYCOSYLTRANSFERASE"/>
    <property type="match status" value="1"/>
</dbReference>
<dbReference type="SUPFAM" id="SSF53756">
    <property type="entry name" value="UDP-Glycosyltransferase/glycogen phosphorylase"/>
    <property type="match status" value="1"/>
</dbReference>
<keyword evidence="5 10" id="KW-0133">Cell shape</keyword>
<sequence>MEGGGMSGVVTKSAGPVVIAAGGTGGHFFPAEALADALVARGYRVALMTDARAGKRTSGVFATADQFVLPGAGVAGRGPVRALKGGLALLSGARQARAIMAKIRPSAVVGFGGYPSVPPLLGARLLSRAGRPAIVLHEGNAVLGKANAFLARFADGIATSFAKVAGLPSGARVRLTGMPVRPAIAALAGEGYVAPKADGKDGTPTDGIRLLVWGGSLGARVFSDVVPEALSLLPLTIRERVSVTQQVRAEDLERVRTAYATYGIAARLEPFFSNVASLMREAHLVIGRAGGSSVAELEVAGRPSVLVPFPMAASDEQTANARALEGVGAAWLIRQEAFTADALSALLAMLFTDVGTLAAAAGAGAALARPDAAERLADLVEASLSRGSLH</sequence>
<evidence type="ECO:0000256" key="4">
    <source>
        <dbReference type="ARBA" id="ARBA00022679"/>
    </source>
</evidence>
<dbReference type="InterPro" id="IPR004276">
    <property type="entry name" value="GlycoTrans_28_N"/>
</dbReference>
<evidence type="ECO:0000256" key="3">
    <source>
        <dbReference type="ARBA" id="ARBA00022676"/>
    </source>
</evidence>
<evidence type="ECO:0000256" key="2">
    <source>
        <dbReference type="ARBA" id="ARBA00022618"/>
    </source>
</evidence>
<dbReference type="Pfam" id="PF03033">
    <property type="entry name" value="Glyco_transf_28"/>
    <property type="match status" value="1"/>
</dbReference>
<evidence type="ECO:0000313" key="14">
    <source>
        <dbReference type="Proteomes" id="UP000615326"/>
    </source>
</evidence>
<keyword evidence="9 10" id="KW-0961">Cell wall biogenesis/degradation</keyword>
<dbReference type="Gene3D" id="3.40.50.2000">
    <property type="entry name" value="Glycogen Phosphorylase B"/>
    <property type="match status" value="2"/>
</dbReference>
<dbReference type="EMBL" id="WOSW01000008">
    <property type="protein sequence ID" value="NHO32201.1"/>
    <property type="molecule type" value="Genomic_DNA"/>
</dbReference>
<gene>
    <name evidence="10 13" type="primary">murG</name>
    <name evidence="13" type="ORF">GOB84_06430</name>
</gene>
<protein>
    <recommendedName>
        <fullName evidence="10">UDP-N-acetylglucosamine--N-acetylmuramyl-(pentapeptide) pyrophosphoryl-undecaprenol N-acetylglucosamine transferase</fullName>
        <ecNumber evidence="10">2.4.1.227</ecNumber>
    </recommendedName>
    <alternativeName>
        <fullName evidence="10">Undecaprenyl-PP-MurNAc-pentapeptide-UDPGlcNAc GlcNAc transferase</fullName>
    </alternativeName>
</protein>
<feature type="domain" description="Glycosyltransferase family 28 N-terminal" evidence="11">
    <location>
        <begin position="17"/>
        <end position="158"/>
    </location>
</feature>
<evidence type="ECO:0000256" key="6">
    <source>
        <dbReference type="ARBA" id="ARBA00022984"/>
    </source>
</evidence>
<dbReference type="GO" id="GO:0016757">
    <property type="term" value="F:glycosyltransferase activity"/>
    <property type="evidence" value="ECO:0007669"/>
    <property type="project" value="UniProtKB-KW"/>
</dbReference>
<keyword evidence="7 10" id="KW-0472">Membrane</keyword>
<evidence type="ECO:0000256" key="10">
    <source>
        <dbReference type="HAMAP-Rule" id="MF_00033"/>
    </source>
</evidence>
<evidence type="ECO:0000259" key="12">
    <source>
        <dbReference type="Pfam" id="PF04101"/>
    </source>
</evidence>
<comment type="caution">
    <text evidence="13">The sequence shown here is derived from an EMBL/GenBank/DDBJ whole genome shotgun (WGS) entry which is preliminary data.</text>
</comment>
<feature type="binding site" evidence="10">
    <location>
        <position position="317"/>
    </location>
    <ligand>
        <name>UDP-N-acetyl-alpha-D-glucosamine</name>
        <dbReference type="ChEBI" id="CHEBI:57705"/>
    </ligand>
</feature>
<keyword evidence="4 10" id="KW-0808">Transferase</keyword>
<keyword evidence="8 10" id="KW-0131">Cell cycle</keyword>
<comment type="similarity">
    <text evidence="10">Belongs to the glycosyltransferase 28 family. MurG subfamily.</text>
</comment>
<evidence type="ECO:0000256" key="1">
    <source>
        <dbReference type="ARBA" id="ARBA00022475"/>
    </source>
</evidence>
<reference evidence="13 14" key="1">
    <citation type="journal article" date="2020" name="Int. J. Syst. Evol. Microbiol.">
        <title>Novel acetic acid bacteria from cider fermentations: Acetobacter conturbans sp. nov. and Acetobacter fallax sp. nov.</title>
        <authorList>
            <person name="Sombolestani A.S."/>
            <person name="Cleenwerck I."/>
            <person name="Cnockaert M."/>
            <person name="Borremans W."/>
            <person name="Wieme A.D."/>
            <person name="De Vuyst L."/>
            <person name="Vandamme P."/>
        </authorList>
    </citation>
    <scope>NUCLEOTIDE SEQUENCE [LARGE SCALE GENOMIC DNA]</scope>
    <source>
        <strain evidence="13 14">LMG 1637</strain>
    </source>
</reference>
<feature type="binding site" evidence="10">
    <location>
        <position position="216"/>
    </location>
    <ligand>
        <name>UDP-N-acetyl-alpha-D-glucosamine</name>
        <dbReference type="ChEBI" id="CHEBI:57705"/>
    </ligand>
</feature>
<keyword evidence="2 10" id="KW-0132">Cell division</keyword>
<keyword evidence="3 10" id="KW-0328">Glycosyltransferase</keyword>
<organism evidence="13 14">
    <name type="scientific">Acetobacter fallax</name>
    <dbReference type="NCBI Taxonomy" id="1737473"/>
    <lineage>
        <taxon>Bacteria</taxon>
        <taxon>Pseudomonadati</taxon>
        <taxon>Pseudomonadota</taxon>
        <taxon>Alphaproteobacteria</taxon>
        <taxon>Acetobacterales</taxon>
        <taxon>Acetobacteraceae</taxon>
        <taxon>Acetobacter</taxon>
    </lineage>
</organism>
<evidence type="ECO:0000259" key="11">
    <source>
        <dbReference type="Pfam" id="PF03033"/>
    </source>
</evidence>